<keyword evidence="9" id="KW-0067">ATP-binding</keyword>
<comment type="caution">
    <text evidence="6">Lacks conserved residue(s) required for the propagation of feature annotation.</text>
</comment>
<dbReference type="PROSITE" id="PS50110">
    <property type="entry name" value="RESPONSE_REGULATORY"/>
    <property type="match status" value="1"/>
</dbReference>
<dbReference type="RefSeq" id="WP_267677995.1">
    <property type="nucleotide sequence ID" value="NZ_CP113088.1"/>
</dbReference>
<dbReference type="InterPro" id="IPR003594">
    <property type="entry name" value="HATPase_dom"/>
</dbReference>
<dbReference type="Pfam" id="PF02518">
    <property type="entry name" value="HATPase_c"/>
    <property type="match status" value="1"/>
</dbReference>
<dbReference type="AlphaFoldDB" id="A0A9E8MXK6"/>
<accession>A0A9E8MXK6</accession>
<dbReference type="InterPro" id="IPR011006">
    <property type="entry name" value="CheY-like_superfamily"/>
</dbReference>
<evidence type="ECO:0000256" key="1">
    <source>
        <dbReference type="ARBA" id="ARBA00000085"/>
    </source>
</evidence>
<dbReference type="InterPro" id="IPR004358">
    <property type="entry name" value="Sig_transdc_His_kin-like_C"/>
</dbReference>
<dbReference type="GO" id="GO:0005524">
    <property type="term" value="F:ATP binding"/>
    <property type="evidence" value="ECO:0007669"/>
    <property type="project" value="UniProtKB-KW"/>
</dbReference>
<dbReference type="SUPFAM" id="SSF52172">
    <property type="entry name" value="CheY-like"/>
    <property type="match status" value="1"/>
</dbReference>
<name>A0A9E8MXK6_9FLAO</name>
<dbReference type="InterPro" id="IPR001789">
    <property type="entry name" value="Sig_transdc_resp-reg_receiver"/>
</dbReference>
<dbReference type="PROSITE" id="PS50109">
    <property type="entry name" value="HIS_KIN"/>
    <property type="match status" value="1"/>
</dbReference>
<keyword evidence="5" id="KW-0418">Kinase</keyword>
<dbReference type="EMBL" id="CP113088">
    <property type="protein sequence ID" value="WAC03413.1"/>
    <property type="molecule type" value="Genomic_DNA"/>
</dbReference>
<feature type="domain" description="Histidine kinase" evidence="7">
    <location>
        <begin position="1"/>
        <end position="162"/>
    </location>
</feature>
<dbReference type="InterPro" id="IPR005467">
    <property type="entry name" value="His_kinase_dom"/>
</dbReference>
<keyword evidence="3" id="KW-0597">Phosphoprotein</keyword>
<dbReference type="FunFam" id="3.30.565.10:FF:000010">
    <property type="entry name" value="Sensor histidine kinase RcsC"/>
    <property type="match status" value="1"/>
</dbReference>
<dbReference type="SUPFAM" id="SSF55874">
    <property type="entry name" value="ATPase domain of HSP90 chaperone/DNA topoisomerase II/histidine kinase"/>
    <property type="match status" value="1"/>
</dbReference>
<dbReference type="EC" id="2.7.13.3" evidence="2"/>
<dbReference type="GO" id="GO:0004673">
    <property type="term" value="F:protein histidine kinase activity"/>
    <property type="evidence" value="ECO:0007669"/>
    <property type="project" value="UniProtKB-EC"/>
</dbReference>
<dbReference type="PANTHER" id="PTHR43047">
    <property type="entry name" value="TWO-COMPONENT HISTIDINE PROTEIN KINASE"/>
    <property type="match status" value="1"/>
</dbReference>
<gene>
    <name evidence="9" type="ORF">N7U66_07780</name>
</gene>
<dbReference type="Gene3D" id="3.40.50.2300">
    <property type="match status" value="1"/>
</dbReference>
<keyword evidence="4" id="KW-0808">Transferase</keyword>
<sequence length="230" mass="26309">MKLQISDFDLKQLISNIIDSLEYALRDSNNTIHLNYDSSIPDLLQGDSLKLSQVLINLISNAIKFTNDGHIDVVITKVEDFDERVTVYFKVSDNGLGISQENQGQVFEDFYQEHSKNSKSYKGTGLGLSIVKRILMAMNSDIKVISKEYEGATFFFELDFAKSKKEELPTVIYENHLQQIKDFNILIVDDNKINQLVTRKVLDQLDIKAKAVASEQRLLRLLRQNISIVF</sequence>
<evidence type="ECO:0000256" key="5">
    <source>
        <dbReference type="ARBA" id="ARBA00022777"/>
    </source>
</evidence>
<proteinExistence type="predicted"/>
<organism evidence="9 10">
    <name type="scientific">Lacinutrix neustonica</name>
    <dbReference type="NCBI Taxonomy" id="2980107"/>
    <lineage>
        <taxon>Bacteria</taxon>
        <taxon>Pseudomonadati</taxon>
        <taxon>Bacteroidota</taxon>
        <taxon>Flavobacteriia</taxon>
        <taxon>Flavobacteriales</taxon>
        <taxon>Flavobacteriaceae</taxon>
        <taxon>Lacinutrix</taxon>
    </lineage>
</organism>
<evidence type="ECO:0000313" key="10">
    <source>
        <dbReference type="Proteomes" id="UP001164705"/>
    </source>
</evidence>
<dbReference type="KEGG" id="lnu:N7U66_07780"/>
<dbReference type="Gene3D" id="3.30.565.10">
    <property type="entry name" value="Histidine kinase-like ATPase, C-terminal domain"/>
    <property type="match status" value="1"/>
</dbReference>
<evidence type="ECO:0000256" key="4">
    <source>
        <dbReference type="ARBA" id="ARBA00022679"/>
    </source>
</evidence>
<protein>
    <recommendedName>
        <fullName evidence="2">histidine kinase</fullName>
        <ecNumber evidence="2">2.7.13.3</ecNumber>
    </recommendedName>
</protein>
<evidence type="ECO:0000256" key="2">
    <source>
        <dbReference type="ARBA" id="ARBA00012438"/>
    </source>
</evidence>
<feature type="domain" description="Response regulatory" evidence="8">
    <location>
        <begin position="184"/>
        <end position="230"/>
    </location>
</feature>
<comment type="catalytic activity">
    <reaction evidence="1">
        <text>ATP + protein L-histidine = ADP + protein N-phospho-L-histidine.</text>
        <dbReference type="EC" id="2.7.13.3"/>
    </reaction>
</comment>
<evidence type="ECO:0000259" key="7">
    <source>
        <dbReference type="PROSITE" id="PS50109"/>
    </source>
</evidence>
<keyword evidence="10" id="KW-1185">Reference proteome</keyword>
<evidence type="ECO:0000313" key="9">
    <source>
        <dbReference type="EMBL" id="WAC03413.1"/>
    </source>
</evidence>
<evidence type="ECO:0000259" key="8">
    <source>
        <dbReference type="PROSITE" id="PS50110"/>
    </source>
</evidence>
<dbReference type="InterPro" id="IPR036890">
    <property type="entry name" value="HATPase_C_sf"/>
</dbReference>
<dbReference type="Proteomes" id="UP001164705">
    <property type="component" value="Chromosome"/>
</dbReference>
<evidence type="ECO:0000256" key="6">
    <source>
        <dbReference type="PROSITE-ProRule" id="PRU00169"/>
    </source>
</evidence>
<dbReference type="PRINTS" id="PR00344">
    <property type="entry name" value="BCTRLSENSOR"/>
</dbReference>
<evidence type="ECO:0000256" key="3">
    <source>
        <dbReference type="ARBA" id="ARBA00022553"/>
    </source>
</evidence>
<dbReference type="SMART" id="SM00387">
    <property type="entry name" value="HATPase_c"/>
    <property type="match status" value="1"/>
</dbReference>
<reference evidence="9" key="1">
    <citation type="submission" date="2022-11" db="EMBL/GenBank/DDBJ databases">
        <title>Lacinutrix neustonica HL-RS19T sp. nov., isolated from the surface microlayer sample of brackish Lake Shihwa.</title>
        <authorList>
            <person name="Choi J.Y."/>
            <person name="Hwang C.Y."/>
        </authorList>
    </citation>
    <scope>NUCLEOTIDE SEQUENCE</scope>
    <source>
        <strain evidence="9">HL-RS19</strain>
    </source>
</reference>
<keyword evidence="9" id="KW-0547">Nucleotide-binding</keyword>
<dbReference type="GO" id="GO:0000160">
    <property type="term" value="P:phosphorelay signal transduction system"/>
    <property type="evidence" value="ECO:0007669"/>
    <property type="project" value="InterPro"/>
</dbReference>